<dbReference type="CDD" id="cd05794">
    <property type="entry name" value="S1_EF-P_repeat_2"/>
    <property type="match status" value="1"/>
</dbReference>
<dbReference type="InterPro" id="IPR020599">
    <property type="entry name" value="Transl_elong_fac_P/YeiP"/>
</dbReference>
<feature type="domain" description="Translation elongation factor P/YeiP central" evidence="8">
    <location>
        <begin position="53"/>
        <end position="105"/>
    </location>
</feature>
<keyword evidence="10" id="KW-1185">Reference proteome</keyword>
<dbReference type="SUPFAM" id="SSF50249">
    <property type="entry name" value="Nucleic acid-binding proteins"/>
    <property type="match status" value="2"/>
</dbReference>
<dbReference type="Pfam" id="PF08207">
    <property type="entry name" value="EFP_N"/>
    <property type="match status" value="1"/>
</dbReference>
<evidence type="ECO:0000259" key="7">
    <source>
        <dbReference type="SMART" id="SM00841"/>
    </source>
</evidence>
<dbReference type="Pfam" id="PF01132">
    <property type="entry name" value="EFP"/>
    <property type="match status" value="1"/>
</dbReference>
<dbReference type="FunFam" id="2.30.30.30:FF:000003">
    <property type="entry name" value="Elongation factor P"/>
    <property type="match status" value="1"/>
</dbReference>
<keyword evidence="4" id="KW-0963">Cytoplasm</keyword>
<evidence type="ECO:0000259" key="8">
    <source>
        <dbReference type="SMART" id="SM01185"/>
    </source>
</evidence>
<comment type="caution">
    <text evidence="9">The sequence shown here is derived from an EMBL/GenBank/DDBJ whole genome shotgun (WGS) entry which is preliminary data.</text>
</comment>
<dbReference type="Gene3D" id="2.30.30.30">
    <property type="match status" value="1"/>
</dbReference>
<keyword evidence="6" id="KW-0648">Protein biosynthesis</keyword>
<evidence type="ECO:0000256" key="4">
    <source>
        <dbReference type="ARBA" id="ARBA00022490"/>
    </source>
</evidence>
<comment type="pathway">
    <text evidence="2">Protein biosynthesis; polypeptide chain elongation.</text>
</comment>
<comment type="similarity">
    <text evidence="3">Belongs to the elongation factor P family.</text>
</comment>
<organism evidence="9 10">
    <name type="scientific">Symbiochloris irregularis</name>
    <dbReference type="NCBI Taxonomy" id="706552"/>
    <lineage>
        <taxon>Eukaryota</taxon>
        <taxon>Viridiplantae</taxon>
        <taxon>Chlorophyta</taxon>
        <taxon>core chlorophytes</taxon>
        <taxon>Trebouxiophyceae</taxon>
        <taxon>Trebouxiales</taxon>
        <taxon>Trebouxiaceae</taxon>
        <taxon>Symbiochloris</taxon>
    </lineage>
</organism>
<dbReference type="GO" id="GO:0003746">
    <property type="term" value="F:translation elongation factor activity"/>
    <property type="evidence" value="ECO:0007669"/>
    <property type="project" value="UniProtKB-KW"/>
</dbReference>
<name>A0AAW1PYS3_9CHLO</name>
<evidence type="ECO:0000256" key="6">
    <source>
        <dbReference type="ARBA" id="ARBA00022917"/>
    </source>
</evidence>
<dbReference type="PROSITE" id="PS01275">
    <property type="entry name" value="EFP"/>
    <property type="match status" value="1"/>
</dbReference>
<sequence length="171" mass="19343">MEGAPYRVMEFLHVKPGKGSAFIRTKLRNYITGNQLEKTFRAGETLEQAEVDKRDAQFTYQEGDDYIFMDSESYEESRVRRDDSWAKYLKEGQDALLVHWHDRVIGVDLPKVLDLKVERTDPNVKGNTASGGSKPATLETGAVIQVPLFIAVGEKIRVDTRENTYAGRATD</sequence>
<evidence type="ECO:0008006" key="11">
    <source>
        <dbReference type="Google" id="ProtNLM"/>
    </source>
</evidence>
<dbReference type="EMBL" id="JALJOQ010000005">
    <property type="protein sequence ID" value="KAK9813353.1"/>
    <property type="molecule type" value="Genomic_DNA"/>
</dbReference>
<protein>
    <recommendedName>
        <fullName evidence="11">Elongation factor P</fullName>
    </recommendedName>
</protein>
<dbReference type="NCBIfam" id="TIGR00038">
    <property type="entry name" value="efp"/>
    <property type="match status" value="1"/>
</dbReference>
<dbReference type="SUPFAM" id="SSF50104">
    <property type="entry name" value="Translation proteins SH3-like domain"/>
    <property type="match status" value="1"/>
</dbReference>
<dbReference type="GO" id="GO:0005829">
    <property type="term" value="C:cytosol"/>
    <property type="evidence" value="ECO:0007669"/>
    <property type="project" value="UniProtKB-ARBA"/>
</dbReference>
<evidence type="ECO:0000256" key="2">
    <source>
        <dbReference type="ARBA" id="ARBA00004815"/>
    </source>
</evidence>
<comment type="subcellular location">
    <subcellularLocation>
        <location evidence="1">Cytoplasm</location>
    </subcellularLocation>
</comment>
<dbReference type="SMART" id="SM01185">
    <property type="entry name" value="EFP"/>
    <property type="match status" value="1"/>
</dbReference>
<dbReference type="PANTHER" id="PTHR30053">
    <property type="entry name" value="ELONGATION FACTOR P"/>
    <property type="match status" value="1"/>
</dbReference>
<dbReference type="FunFam" id="2.40.50.140:FF:000009">
    <property type="entry name" value="Elongation factor P"/>
    <property type="match status" value="1"/>
</dbReference>
<dbReference type="PANTHER" id="PTHR30053:SF12">
    <property type="entry name" value="ELONGATION FACTOR P (EF-P) FAMILY PROTEIN"/>
    <property type="match status" value="1"/>
</dbReference>
<dbReference type="InterPro" id="IPR012340">
    <property type="entry name" value="NA-bd_OB-fold"/>
</dbReference>
<dbReference type="Pfam" id="PF09285">
    <property type="entry name" value="Elong-fact-P_C"/>
    <property type="match status" value="1"/>
</dbReference>
<dbReference type="GO" id="GO:0043043">
    <property type="term" value="P:peptide biosynthetic process"/>
    <property type="evidence" value="ECO:0007669"/>
    <property type="project" value="InterPro"/>
</dbReference>
<accession>A0AAW1PYS3</accession>
<dbReference type="InterPro" id="IPR013185">
    <property type="entry name" value="Transl_elong_KOW-like"/>
</dbReference>
<feature type="domain" description="Elongation factor P C-terminal" evidence="7">
    <location>
        <begin position="113"/>
        <end position="168"/>
    </location>
</feature>
<evidence type="ECO:0000313" key="9">
    <source>
        <dbReference type="EMBL" id="KAK9813353.1"/>
    </source>
</evidence>
<dbReference type="InterPro" id="IPR008991">
    <property type="entry name" value="Translation_prot_SH3-like_sf"/>
</dbReference>
<dbReference type="InterPro" id="IPR013852">
    <property type="entry name" value="Transl_elong_P/YeiP_CS"/>
</dbReference>
<dbReference type="FunFam" id="2.40.50.140:FF:000004">
    <property type="entry name" value="Elongation factor P"/>
    <property type="match status" value="1"/>
</dbReference>
<proteinExistence type="inferred from homology"/>
<evidence type="ECO:0000256" key="3">
    <source>
        <dbReference type="ARBA" id="ARBA00009479"/>
    </source>
</evidence>
<dbReference type="PIRSF" id="PIRSF005901">
    <property type="entry name" value="EF-P"/>
    <property type="match status" value="1"/>
</dbReference>
<dbReference type="InterPro" id="IPR011768">
    <property type="entry name" value="Transl_elongation_fac_P"/>
</dbReference>
<evidence type="ECO:0000313" key="10">
    <source>
        <dbReference type="Proteomes" id="UP001465755"/>
    </source>
</evidence>
<dbReference type="Gene3D" id="2.40.50.140">
    <property type="entry name" value="Nucleic acid-binding proteins"/>
    <property type="match status" value="2"/>
</dbReference>
<evidence type="ECO:0000256" key="1">
    <source>
        <dbReference type="ARBA" id="ARBA00004496"/>
    </source>
</evidence>
<dbReference type="AlphaFoldDB" id="A0AAW1PYS3"/>
<reference evidence="9 10" key="1">
    <citation type="journal article" date="2024" name="Nat. Commun.">
        <title>Phylogenomics reveals the evolutionary origins of lichenization in chlorophyte algae.</title>
        <authorList>
            <person name="Puginier C."/>
            <person name="Libourel C."/>
            <person name="Otte J."/>
            <person name="Skaloud P."/>
            <person name="Haon M."/>
            <person name="Grisel S."/>
            <person name="Petersen M."/>
            <person name="Berrin J.G."/>
            <person name="Delaux P.M."/>
            <person name="Dal Grande F."/>
            <person name="Keller J."/>
        </authorList>
    </citation>
    <scope>NUCLEOTIDE SEQUENCE [LARGE SCALE GENOMIC DNA]</scope>
    <source>
        <strain evidence="9 10">SAG 2036</strain>
    </source>
</reference>
<dbReference type="InterPro" id="IPR014722">
    <property type="entry name" value="Rib_uL2_dom2"/>
</dbReference>
<dbReference type="Proteomes" id="UP001465755">
    <property type="component" value="Unassembled WGS sequence"/>
</dbReference>
<dbReference type="InterPro" id="IPR001059">
    <property type="entry name" value="Transl_elong_P/YeiP_cen"/>
</dbReference>
<gene>
    <name evidence="9" type="ORF">WJX73_001803</name>
</gene>
<dbReference type="NCBIfam" id="NF001810">
    <property type="entry name" value="PRK00529.1"/>
    <property type="match status" value="1"/>
</dbReference>
<dbReference type="InterPro" id="IPR015365">
    <property type="entry name" value="Elong-fact-P_C"/>
</dbReference>
<evidence type="ECO:0000256" key="5">
    <source>
        <dbReference type="ARBA" id="ARBA00022768"/>
    </source>
</evidence>
<dbReference type="SMART" id="SM00841">
    <property type="entry name" value="Elong-fact-P_C"/>
    <property type="match status" value="1"/>
</dbReference>
<keyword evidence="5" id="KW-0251">Elongation factor</keyword>
<dbReference type="HAMAP" id="MF_00141">
    <property type="entry name" value="EF_P"/>
    <property type="match status" value="1"/>
</dbReference>